<gene>
    <name evidence="2" type="ORF">IP91_00837</name>
</gene>
<dbReference type="InterPro" id="IPR029063">
    <property type="entry name" value="SAM-dependent_MTases_sf"/>
</dbReference>
<keyword evidence="3" id="KW-1185">Reference proteome</keyword>
<accession>A0A562RMC2</accession>
<dbReference type="RefSeq" id="WP_145647502.1">
    <property type="nucleotide sequence ID" value="NZ_VLLB01000001.1"/>
</dbReference>
<protein>
    <submittedName>
        <fullName evidence="2">Nodulation protein S (NodS)</fullName>
    </submittedName>
</protein>
<dbReference type="Pfam" id="PF13649">
    <property type="entry name" value="Methyltransf_25"/>
    <property type="match status" value="1"/>
</dbReference>
<dbReference type="Gene3D" id="3.40.50.150">
    <property type="entry name" value="Vaccinia Virus protein VP39"/>
    <property type="match status" value="1"/>
</dbReference>
<name>A0A562RMC2_9BURK</name>
<dbReference type="AlphaFoldDB" id="A0A562RMC2"/>
<sequence length="197" mass="21264">MGTLDHFESLYAASDDPWNVRGAWYEQRKRAVLLASLRKPRYRSAFEPGCGNGEMTAALAQRCDRVMACDGSASAIAAAAQRLRDAAIGNVDLRRCDLPEGWPAGGTHDLVVISELGYYFDAAALGSLLALARAHLAEDGELMMCHYLHDFDDRMLSTAAVHALADGLPGMVRTVQHRDADFLLEAWSPATLTGGAA</sequence>
<comment type="caution">
    <text evidence="2">The sequence shown here is derived from an EMBL/GenBank/DDBJ whole genome shotgun (WGS) entry which is preliminary data.</text>
</comment>
<dbReference type="SUPFAM" id="SSF53335">
    <property type="entry name" value="S-adenosyl-L-methionine-dependent methyltransferases"/>
    <property type="match status" value="1"/>
</dbReference>
<dbReference type="InterPro" id="IPR041698">
    <property type="entry name" value="Methyltransf_25"/>
</dbReference>
<feature type="domain" description="Methyltransferase" evidence="1">
    <location>
        <begin position="48"/>
        <end position="140"/>
    </location>
</feature>
<dbReference type="EMBL" id="VLLB01000001">
    <property type="protein sequence ID" value="TWI69764.1"/>
    <property type="molecule type" value="Genomic_DNA"/>
</dbReference>
<evidence type="ECO:0000313" key="3">
    <source>
        <dbReference type="Proteomes" id="UP000318431"/>
    </source>
</evidence>
<reference evidence="2 3" key="1">
    <citation type="journal article" date="2015" name="Stand. Genomic Sci.">
        <title>Genomic Encyclopedia of Bacterial and Archaeal Type Strains, Phase III: the genomes of soil and plant-associated and newly described type strains.</title>
        <authorList>
            <person name="Whitman W.B."/>
            <person name="Woyke T."/>
            <person name="Klenk H.P."/>
            <person name="Zhou Y."/>
            <person name="Lilburn T.G."/>
            <person name="Beck B.J."/>
            <person name="De Vos P."/>
            <person name="Vandamme P."/>
            <person name="Eisen J.A."/>
            <person name="Garrity G."/>
            <person name="Hugenholtz P."/>
            <person name="Kyrpides N.C."/>
        </authorList>
    </citation>
    <scope>NUCLEOTIDE SEQUENCE [LARGE SCALE GENOMIC DNA]</scope>
    <source>
        <strain evidence="2 3">CGMCC 1.10822</strain>
    </source>
</reference>
<organism evidence="2 3">
    <name type="scientific">Pseudoduganella lurida</name>
    <dbReference type="NCBI Taxonomy" id="1036180"/>
    <lineage>
        <taxon>Bacteria</taxon>
        <taxon>Pseudomonadati</taxon>
        <taxon>Pseudomonadota</taxon>
        <taxon>Betaproteobacteria</taxon>
        <taxon>Burkholderiales</taxon>
        <taxon>Oxalobacteraceae</taxon>
        <taxon>Telluria group</taxon>
        <taxon>Pseudoduganella</taxon>
    </lineage>
</organism>
<evidence type="ECO:0000313" key="2">
    <source>
        <dbReference type="EMBL" id="TWI69764.1"/>
    </source>
</evidence>
<dbReference type="Proteomes" id="UP000318431">
    <property type="component" value="Unassembled WGS sequence"/>
</dbReference>
<proteinExistence type="predicted"/>
<evidence type="ECO:0000259" key="1">
    <source>
        <dbReference type="Pfam" id="PF13649"/>
    </source>
</evidence>
<dbReference type="OrthoDB" id="116799at2"/>